<dbReference type="EMBL" id="NNAY01004633">
    <property type="protein sequence ID" value="OXU17630.1"/>
    <property type="molecule type" value="Genomic_DNA"/>
</dbReference>
<feature type="compositionally biased region" description="Polar residues" evidence="1">
    <location>
        <begin position="85"/>
        <end position="100"/>
    </location>
</feature>
<dbReference type="AlphaFoldDB" id="A0A232EGZ3"/>
<evidence type="ECO:0000313" key="2">
    <source>
        <dbReference type="EMBL" id="OXU17630.1"/>
    </source>
</evidence>
<evidence type="ECO:0000256" key="1">
    <source>
        <dbReference type="SAM" id="MobiDB-lite"/>
    </source>
</evidence>
<gene>
    <name evidence="2" type="ORF">TSAR_004986</name>
</gene>
<protein>
    <submittedName>
        <fullName evidence="2">Uncharacterized protein</fullName>
    </submittedName>
</protein>
<reference evidence="2 3" key="1">
    <citation type="journal article" date="2017" name="Curr. Biol.">
        <title>The Evolution of Venom by Co-option of Single-Copy Genes.</title>
        <authorList>
            <person name="Martinson E.O."/>
            <person name="Mrinalini"/>
            <person name="Kelkar Y.D."/>
            <person name="Chang C.H."/>
            <person name="Werren J.H."/>
        </authorList>
    </citation>
    <scope>NUCLEOTIDE SEQUENCE [LARGE SCALE GENOMIC DNA]</scope>
    <source>
        <strain evidence="2 3">Alberta</strain>
        <tissue evidence="2">Whole body</tissue>
    </source>
</reference>
<feature type="region of interest" description="Disordered" evidence="1">
    <location>
        <begin position="203"/>
        <end position="234"/>
    </location>
</feature>
<proteinExistence type="predicted"/>
<feature type="region of interest" description="Disordered" evidence="1">
    <location>
        <begin position="66"/>
        <end position="123"/>
    </location>
</feature>
<organism evidence="2 3">
    <name type="scientific">Trichomalopsis sarcophagae</name>
    <dbReference type="NCBI Taxonomy" id="543379"/>
    <lineage>
        <taxon>Eukaryota</taxon>
        <taxon>Metazoa</taxon>
        <taxon>Ecdysozoa</taxon>
        <taxon>Arthropoda</taxon>
        <taxon>Hexapoda</taxon>
        <taxon>Insecta</taxon>
        <taxon>Pterygota</taxon>
        <taxon>Neoptera</taxon>
        <taxon>Endopterygota</taxon>
        <taxon>Hymenoptera</taxon>
        <taxon>Apocrita</taxon>
        <taxon>Proctotrupomorpha</taxon>
        <taxon>Chalcidoidea</taxon>
        <taxon>Pteromalidae</taxon>
        <taxon>Pteromalinae</taxon>
        <taxon>Trichomalopsis</taxon>
    </lineage>
</organism>
<dbReference type="Proteomes" id="UP000215335">
    <property type="component" value="Unassembled WGS sequence"/>
</dbReference>
<comment type="caution">
    <text evidence="2">The sequence shown here is derived from an EMBL/GenBank/DDBJ whole genome shotgun (WGS) entry which is preliminary data.</text>
</comment>
<feature type="compositionally biased region" description="Polar residues" evidence="1">
    <location>
        <begin position="203"/>
        <end position="223"/>
    </location>
</feature>
<accession>A0A232EGZ3</accession>
<keyword evidence="3" id="KW-1185">Reference proteome</keyword>
<evidence type="ECO:0000313" key="3">
    <source>
        <dbReference type="Proteomes" id="UP000215335"/>
    </source>
</evidence>
<sequence>MPQKASEGSEEKVLSTISCTKNLKATKLPQEILWVLCQVSFELDCGLSTISRLLSMPKVEKNSLSTVSLKEGTKRPRKIAKTSPRVRSSRQYNENQNPNNVKFFRPVRPKKTTPKSAKPPSLVTSTTINAVPQKMSRSFLVNSENHLSSSHLDMPLLDKEQTNKTNFISFRIILCHGRKPMAQQRTPAECCAAQSCRCSTFARSSSQTRTATGQRASQITGDTPTYPKSKPPLV</sequence>
<name>A0A232EGZ3_9HYME</name>